<reference evidence="1 2" key="1">
    <citation type="journal article" date="2012" name="Proc. Natl. Acad. Sci. U.S.A.">
        <title>Comparative genomics of Ceriporiopsis subvermispora and Phanerochaete chrysosporium provide insight into selective ligninolysis.</title>
        <authorList>
            <person name="Fernandez-Fueyo E."/>
            <person name="Ruiz-Duenas F.J."/>
            <person name="Ferreira P."/>
            <person name="Floudas D."/>
            <person name="Hibbett D.S."/>
            <person name="Canessa P."/>
            <person name="Larrondo L.F."/>
            <person name="James T.Y."/>
            <person name="Seelenfreund D."/>
            <person name="Lobos S."/>
            <person name="Polanco R."/>
            <person name="Tello M."/>
            <person name="Honda Y."/>
            <person name="Watanabe T."/>
            <person name="Watanabe T."/>
            <person name="Ryu J.S."/>
            <person name="Kubicek C.P."/>
            <person name="Schmoll M."/>
            <person name="Gaskell J."/>
            <person name="Hammel K.E."/>
            <person name="St John F.J."/>
            <person name="Vanden Wymelenberg A."/>
            <person name="Sabat G."/>
            <person name="Splinter BonDurant S."/>
            <person name="Syed K."/>
            <person name="Yadav J.S."/>
            <person name="Doddapaneni H."/>
            <person name="Subramanian V."/>
            <person name="Lavin J.L."/>
            <person name="Oguiza J.A."/>
            <person name="Perez G."/>
            <person name="Pisabarro A.G."/>
            <person name="Ramirez L."/>
            <person name="Santoyo F."/>
            <person name="Master E."/>
            <person name="Coutinho P.M."/>
            <person name="Henrissat B."/>
            <person name="Lombard V."/>
            <person name="Magnuson J.K."/>
            <person name="Kuees U."/>
            <person name="Hori C."/>
            <person name="Igarashi K."/>
            <person name="Samejima M."/>
            <person name="Held B.W."/>
            <person name="Barry K.W."/>
            <person name="LaButti K.M."/>
            <person name="Lapidus A."/>
            <person name="Lindquist E.A."/>
            <person name="Lucas S.M."/>
            <person name="Riley R."/>
            <person name="Salamov A.A."/>
            <person name="Hoffmeister D."/>
            <person name="Schwenk D."/>
            <person name="Hadar Y."/>
            <person name="Yarden O."/>
            <person name="de Vries R.P."/>
            <person name="Wiebenga A."/>
            <person name="Stenlid J."/>
            <person name="Eastwood D."/>
            <person name="Grigoriev I.V."/>
            <person name="Berka R.M."/>
            <person name="Blanchette R.A."/>
            <person name="Kersten P."/>
            <person name="Martinez A.T."/>
            <person name="Vicuna R."/>
            <person name="Cullen D."/>
        </authorList>
    </citation>
    <scope>NUCLEOTIDE SEQUENCE [LARGE SCALE GENOMIC DNA]</scope>
    <source>
        <strain evidence="1 2">B</strain>
    </source>
</reference>
<keyword evidence="2" id="KW-1185">Reference proteome</keyword>
<sequence length="93" mass="10756">MTLTRSRLVASIVLKVSHGHNVRDVYDPVLTLAYQAASDFSAATTPGAYFVDVLHILRYILRWFPGAGFKRRASKRRRSMERIRDEEYEVIEN</sequence>
<dbReference type="AlphaFoldDB" id="M2QZ80"/>
<evidence type="ECO:0000313" key="1">
    <source>
        <dbReference type="EMBL" id="EMD31242.1"/>
    </source>
</evidence>
<evidence type="ECO:0000313" key="2">
    <source>
        <dbReference type="Proteomes" id="UP000016930"/>
    </source>
</evidence>
<organism evidence="1 2">
    <name type="scientific">Ceriporiopsis subvermispora (strain B)</name>
    <name type="common">White-rot fungus</name>
    <name type="synonym">Gelatoporia subvermispora</name>
    <dbReference type="NCBI Taxonomy" id="914234"/>
    <lineage>
        <taxon>Eukaryota</taxon>
        <taxon>Fungi</taxon>
        <taxon>Dikarya</taxon>
        <taxon>Basidiomycota</taxon>
        <taxon>Agaricomycotina</taxon>
        <taxon>Agaricomycetes</taxon>
        <taxon>Polyporales</taxon>
        <taxon>Gelatoporiaceae</taxon>
        <taxon>Gelatoporia</taxon>
    </lineage>
</organism>
<dbReference type="OrthoDB" id="2789670at2759"/>
<dbReference type="Proteomes" id="UP000016930">
    <property type="component" value="Unassembled WGS sequence"/>
</dbReference>
<name>M2QZ80_CERS8</name>
<proteinExistence type="predicted"/>
<dbReference type="EMBL" id="KB445821">
    <property type="protein sequence ID" value="EMD31242.1"/>
    <property type="molecule type" value="Genomic_DNA"/>
</dbReference>
<dbReference type="STRING" id="914234.M2QZ80"/>
<gene>
    <name evidence="1" type="ORF">CERSUDRAFT_100590</name>
</gene>
<dbReference type="HOGENOM" id="CLU_2399459_0_0_1"/>
<protein>
    <submittedName>
        <fullName evidence="1">Uncharacterized protein</fullName>
    </submittedName>
</protein>
<accession>M2QZ80</accession>